<dbReference type="Proteomes" id="UP000002748">
    <property type="component" value="Unassembled WGS sequence"/>
</dbReference>
<organism evidence="2 3">
    <name type="scientific">Trichosporon asahii var. asahii (strain ATCC 90039 / CBS 2479 / JCM 2466 / KCTC 7840 / NBRC 103889/ NCYC 2677 / UAMH 7654)</name>
    <name type="common">Yeast</name>
    <dbReference type="NCBI Taxonomy" id="1186058"/>
    <lineage>
        <taxon>Eukaryota</taxon>
        <taxon>Fungi</taxon>
        <taxon>Dikarya</taxon>
        <taxon>Basidiomycota</taxon>
        <taxon>Agaricomycotina</taxon>
        <taxon>Tremellomycetes</taxon>
        <taxon>Trichosporonales</taxon>
        <taxon>Trichosporonaceae</taxon>
        <taxon>Trichosporon</taxon>
    </lineage>
</organism>
<reference evidence="2 3" key="1">
    <citation type="journal article" date="2012" name="Eukaryot. Cell">
        <title>Draft genome sequence of CBS 2479, the standard type strain of Trichosporon asahii.</title>
        <authorList>
            <person name="Yang R.Y."/>
            <person name="Li H.T."/>
            <person name="Zhu H."/>
            <person name="Zhou G.P."/>
            <person name="Wang M."/>
            <person name="Wang L."/>
        </authorList>
    </citation>
    <scope>NUCLEOTIDE SEQUENCE [LARGE SCALE GENOMIC DNA]</scope>
    <source>
        <strain evidence="3">ATCC 90039 / CBS 2479 / JCM 2466 / KCTC 7840 / NCYC 2677 / UAMH 7654</strain>
    </source>
</reference>
<name>J6ES10_TRIAS</name>
<feature type="compositionally biased region" description="Polar residues" evidence="1">
    <location>
        <begin position="208"/>
        <end position="217"/>
    </location>
</feature>
<dbReference type="AlphaFoldDB" id="J6ES10"/>
<dbReference type="GeneID" id="25989550"/>
<evidence type="ECO:0000313" key="2">
    <source>
        <dbReference type="EMBL" id="EJT45487.1"/>
    </source>
</evidence>
<dbReference type="VEuPathDB" id="FungiDB:A1Q1_06038"/>
<dbReference type="KEGG" id="tasa:A1Q1_06038"/>
<evidence type="ECO:0000313" key="3">
    <source>
        <dbReference type="Proteomes" id="UP000002748"/>
    </source>
</evidence>
<accession>J6ES10</accession>
<sequence>MPSGLYRGAALHLQRPRHLGTAAEFIPWVDGREYWRRKGRLAGLGERGELVAEDAPRRVLEIVNVGHNTSLNCSCKGAYTAMVRQLKRSLFRWTNGRKGIPNVSEAEQRLMEPHELGAKLSLDVRMPHWSDARQTPCPCGQEAYCGKDEKEEPKVEVAKRMRDCPSIRAEETNAQLQNHSFEKTALPAVSSLDLLLAWLGDLPLTHPSPRQSDSPELSQVEMESDSDM</sequence>
<dbReference type="EMBL" id="ALBS01000325">
    <property type="protein sequence ID" value="EJT45487.1"/>
    <property type="molecule type" value="Genomic_DNA"/>
</dbReference>
<dbReference type="HOGENOM" id="CLU_1215544_0_0_1"/>
<proteinExistence type="predicted"/>
<protein>
    <submittedName>
        <fullName evidence="2">Uncharacterized protein</fullName>
    </submittedName>
</protein>
<dbReference type="RefSeq" id="XP_014176722.1">
    <property type="nucleotide sequence ID" value="XM_014321247.1"/>
</dbReference>
<comment type="caution">
    <text evidence="2">The sequence shown here is derived from an EMBL/GenBank/DDBJ whole genome shotgun (WGS) entry which is preliminary data.</text>
</comment>
<feature type="region of interest" description="Disordered" evidence="1">
    <location>
        <begin position="203"/>
        <end position="228"/>
    </location>
</feature>
<gene>
    <name evidence="2" type="ORF">A1Q1_06038</name>
</gene>
<evidence type="ECO:0000256" key="1">
    <source>
        <dbReference type="SAM" id="MobiDB-lite"/>
    </source>
</evidence>